<dbReference type="InterPro" id="IPR018314">
    <property type="entry name" value="RsmB/NOL1/NOP2-like_CS"/>
</dbReference>
<feature type="binding site" evidence="9">
    <location>
        <position position="492"/>
    </location>
    <ligand>
        <name>S-adenosyl-L-methionine</name>
        <dbReference type="ChEBI" id="CHEBI:59789"/>
    </ligand>
</feature>
<evidence type="ECO:0000256" key="8">
    <source>
        <dbReference type="ARBA" id="ARBA00023242"/>
    </source>
</evidence>
<dbReference type="GO" id="GO:0000470">
    <property type="term" value="P:maturation of LSU-rRNA"/>
    <property type="evidence" value="ECO:0007669"/>
    <property type="project" value="TreeGrafter"/>
</dbReference>
<dbReference type="Gene3D" id="3.30.70.1170">
    <property type="entry name" value="Sun protein, domain 3"/>
    <property type="match status" value="1"/>
</dbReference>
<feature type="region of interest" description="Disordered" evidence="10">
    <location>
        <begin position="127"/>
        <end position="226"/>
    </location>
</feature>
<dbReference type="PRINTS" id="PR02012">
    <property type="entry name" value="RCMTNOP2"/>
</dbReference>
<dbReference type="SUPFAM" id="SSF53335">
    <property type="entry name" value="S-adenosyl-L-methionine-dependent methyltransferases"/>
    <property type="match status" value="1"/>
</dbReference>
<feature type="compositionally biased region" description="Basic and acidic residues" evidence="10">
    <location>
        <begin position="128"/>
        <end position="141"/>
    </location>
</feature>
<evidence type="ECO:0000259" key="11">
    <source>
        <dbReference type="PROSITE" id="PS51686"/>
    </source>
</evidence>
<dbReference type="GO" id="GO:0009383">
    <property type="term" value="F:rRNA (cytosine-C5-)-methyltransferase activity"/>
    <property type="evidence" value="ECO:0007669"/>
    <property type="project" value="TreeGrafter"/>
</dbReference>
<evidence type="ECO:0000256" key="3">
    <source>
        <dbReference type="ARBA" id="ARBA00022517"/>
    </source>
</evidence>
<accession>A0A6P6S2S8</accession>
<keyword evidence="8" id="KW-0539">Nucleus</keyword>
<comment type="subcellular location">
    <subcellularLocation>
        <location evidence="1">Nucleus</location>
        <location evidence="1">Nucleolus</location>
    </subcellularLocation>
</comment>
<feature type="compositionally biased region" description="Acidic residues" evidence="10">
    <location>
        <begin position="143"/>
        <end position="178"/>
    </location>
</feature>
<dbReference type="InterPro" id="IPR029063">
    <property type="entry name" value="SAM-dependent_MTases_sf"/>
</dbReference>
<protein>
    <submittedName>
        <fullName evidence="13">25S rRNA (Cytosine-C(5))-methyltransferase nop2</fullName>
    </submittedName>
</protein>
<dbReference type="RefSeq" id="XP_026194002.1">
    <property type="nucleotide sequence ID" value="XM_026338217.1"/>
</dbReference>
<evidence type="ECO:0000256" key="1">
    <source>
        <dbReference type="ARBA" id="ARBA00004604"/>
    </source>
</evidence>
<evidence type="ECO:0000256" key="7">
    <source>
        <dbReference type="ARBA" id="ARBA00022884"/>
    </source>
</evidence>
<dbReference type="InterPro" id="IPR049560">
    <property type="entry name" value="MeTrfase_RsmB-F_NOP2_cat"/>
</dbReference>
<dbReference type="InterPro" id="IPR054728">
    <property type="entry name" value="RsmB-like_ferredoxin"/>
</dbReference>
<evidence type="ECO:0000256" key="2">
    <source>
        <dbReference type="ARBA" id="ARBA00007494"/>
    </source>
</evidence>
<feature type="region of interest" description="Disordered" evidence="10">
    <location>
        <begin position="236"/>
        <end position="255"/>
    </location>
</feature>
<feature type="compositionally biased region" description="Basic and acidic residues" evidence="10">
    <location>
        <begin position="194"/>
        <end position="203"/>
    </location>
</feature>
<evidence type="ECO:0000256" key="5">
    <source>
        <dbReference type="ARBA" id="ARBA00022679"/>
    </source>
</evidence>
<dbReference type="Gene3D" id="3.40.50.150">
    <property type="entry name" value="Vaccinia Virus protein VP39"/>
    <property type="match status" value="1"/>
</dbReference>
<dbReference type="PANTHER" id="PTHR22807">
    <property type="entry name" value="NOP2 YEAST -RELATED NOL1/NOP2/FMU SUN DOMAIN-CONTAINING"/>
    <property type="match status" value="1"/>
</dbReference>
<keyword evidence="4 9" id="KW-0489">Methyltransferase</keyword>
<feature type="binding site" evidence="9">
    <location>
        <begin position="441"/>
        <end position="447"/>
    </location>
    <ligand>
        <name>S-adenosyl-L-methionine</name>
        <dbReference type="ChEBI" id="CHEBI:59789"/>
    </ligand>
</feature>
<dbReference type="NCBIfam" id="TIGR00446">
    <property type="entry name" value="nop2p"/>
    <property type="match status" value="1"/>
</dbReference>
<name>A0A6P6S2S8_9EIME</name>
<dbReference type="InterPro" id="IPR011023">
    <property type="entry name" value="Nop2p"/>
</dbReference>
<dbReference type="Pfam" id="PF22458">
    <property type="entry name" value="RsmF-B_ferredox"/>
    <property type="match status" value="1"/>
</dbReference>
<dbReference type="InterPro" id="IPR001678">
    <property type="entry name" value="MeTrfase_RsmB-F_NOP2_dom"/>
</dbReference>
<feature type="domain" description="SAM-dependent MTase RsmB/NOP-type" evidence="11">
    <location>
        <begin position="349"/>
        <end position="637"/>
    </location>
</feature>
<dbReference type="GeneID" id="34617785"/>
<dbReference type="PROSITE" id="PS51686">
    <property type="entry name" value="SAM_MT_RSMB_NOP"/>
    <property type="match status" value="1"/>
</dbReference>
<dbReference type="InterPro" id="IPR023273">
    <property type="entry name" value="RCMT_NOP2"/>
</dbReference>
<keyword evidence="3" id="KW-0690">Ribosome biogenesis</keyword>
<dbReference type="AlphaFoldDB" id="A0A6P6S2S8"/>
<proteinExistence type="inferred from homology"/>
<evidence type="ECO:0000256" key="4">
    <source>
        <dbReference type="ARBA" id="ARBA00022603"/>
    </source>
</evidence>
<comment type="similarity">
    <text evidence="2 9">Belongs to the class I-like SAM-binding methyltransferase superfamily. RsmB/NOP family.</text>
</comment>
<gene>
    <name evidence="13" type="primary">LOC34617785</name>
</gene>
<feature type="binding site" evidence="9">
    <location>
        <position position="509"/>
    </location>
    <ligand>
        <name>S-adenosyl-L-methionine</name>
        <dbReference type="ChEBI" id="CHEBI:59789"/>
    </ligand>
</feature>
<dbReference type="PROSITE" id="PS01153">
    <property type="entry name" value="NOL1_NOP2_SUN"/>
    <property type="match status" value="1"/>
</dbReference>
<keyword evidence="12" id="KW-1185">Reference proteome</keyword>
<dbReference type="GO" id="GO:0070475">
    <property type="term" value="P:rRNA base methylation"/>
    <property type="evidence" value="ECO:0007669"/>
    <property type="project" value="TreeGrafter"/>
</dbReference>
<evidence type="ECO:0000256" key="10">
    <source>
        <dbReference type="SAM" id="MobiDB-lite"/>
    </source>
</evidence>
<organism evidence="12 13">
    <name type="scientific">Cyclospora cayetanensis</name>
    <dbReference type="NCBI Taxonomy" id="88456"/>
    <lineage>
        <taxon>Eukaryota</taxon>
        <taxon>Sar</taxon>
        <taxon>Alveolata</taxon>
        <taxon>Apicomplexa</taxon>
        <taxon>Conoidasida</taxon>
        <taxon>Coccidia</taxon>
        <taxon>Eucoccidiorida</taxon>
        <taxon>Eimeriorina</taxon>
        <taxon>Eimeriidae</taxon>
        <taxon>Cyclospora</taxon>
    </lineage>
</organism>
<dbReference type="OrthoDB" id="427002at2759"/>
<dbReference type="PANTHER" id="PTHR22807:SF30">
    <property type="entry name" value="28S RRNA (CYTOSINE(4447)-C(5))-METHYLTRANSFERASE-RELATED"/>
    <property type="match status" value="1"/>
</dbReference>
<evidence type="ECO:0000313" key="13">
    <source>
        <dbReference type="RefSeq" id="XP_026194002.1"/>
    </source>
</evidence>
<feature type="active site" description="Nucleophile" evidence="9">
    <location>
        <position position="566"/>
    </location>
</feature>
<feature type="region of interest" description="Disordered" evidence="10">
    <location>
        <begin position="1"/>
        <end position="115"/>
    </location>
</feature>
<dbReference type="Pfam" id="PF01189">
    <property type="entry name" value="Methyltr_RsmB-F"/>
    <property type="match status" value="1"/>
</dbReference>
<keyword evidence="6 9" id="KW-0949">S-adenosyl-L-methionine</keyword>
<evidence type="ECO:0000256" key="9">
    <source>
        <dbReference type="PROSITE-ProRule" id="PRU01023"/>
    </source>
</evidence>
<dbReference type="GO" id="GO:0005730">
    <property type="term" value="C:nucleolus"/>
    <property type="evidence" value="ECO:0007669"/>
    <property type="project" value="UniProtKB-SubCell"/>
</dbReference>
<dbReference type="GO" id="GO:0003723">
    <property type="term" value="F:RNA binding"/>
    <property type="evidence" value="ECO:0007669"/>
    <property type="project" value="UniProtKB-UniRule"/>
</dbReference>
<evidence type="ECO:0000313" key="12">
    <source>
        <dbReference type="Proteomes" id="UP000515125"/>
    </source>
</evidence>
<reference evidence="13" key="1">
    <citation type="submission" date="2025-08" db="UniProtKB">
        <authorList>
            <consortium name="RefSeq"/>
        </authorList>
    </citation>
    <scope>IDENTIFICATION</scope>
</reference>
<keyword evidence="5 9" id="KW-0808">Transferase</keyword>
<keyword evidence="7 9" id="KW-0694">RNA-binding</keyword>
<dbReference type="Proteomes" id="UP000515125">
    <property type="component" value="Unplaced"/>
</dbReference>
<sequence length="660" mass="71675">MAANRQLNKSGKGGPPKLGPSPNKGKGGMEGRHSAKKMKEKTPQRASGSVGFQRSLEKKADSVKNGSSPHQRRGGGAKSKVEAPHASSLSHLPSDEDALIRQPSDLEESQSGDSAVCRVYGGGVLRFLSEKEAGPPKRLEGFSDSESDAEEDLSEDAEGFADLSEESAAEEEEGEAEENPLPSDACSSSETEASESREGDHPKRGLFVLPAFMPSPKPRFPWPTKPHPHVRCAAGKLEDSSDSEGEEAEPHIAGASVRQLPLVDMRVVRERMEDTVARLSAAAGKTHSSKKDGDGGDGNSKSGAVSGKKKSRQELLQLLRDDVVHYFQYSPDLAEYFLQLFSPSQALAFFEANEHRRPLTLRANTLKIRRRELAAALIARGCNVDPVGDWSKVALKVYDSTVPVGATPEYLAGLYILQSASSLIPVMALAPQPGERVVDMASAPGGKTSHICQLMQNEGVVYANDLKRERCTSLMANLQRMGVMNCVVCSMDGRQLPRVLPKVDRVLLDAPCSGAGIISRDSSIKVKRSVADFEEHSKLQKQLLCAAVDLVDANSRTGGYIVYSTCSVSVEENEEVVDYILKARRVKLVPLGVNIGSPGLSSFRGRQFHPTLALHSRRVYPHLNNMDGFFVAKLKKLSNEIPQRVKKDRSKTNPYVKVMT</sequence>
<feature type="region of interest" description="Disordered" evidence="10">
    <location>
        <begin position="280"/>
        <end position="308"/>
    </location>
</feature>
<dbReference type="InterPro" id="IPR023267">
    <property type="entry name" value="RCMT"/>
</dbReference>
<feature type="binding site" evidence="9">
    <location>
        <position position="465"/>
    </location>
    <ligand>
        <name>S-adenosyl-L-methionine</name>
        <dbReference type="ChEBI" id="CHEBI:59789"/>
    </ligand>
</feature>
<feature type="compositionally biased region" description="Pro residues" evidence="10">
    <location>
        <begin position="213"/>
        <end position="225"/>
    </location>
</feature>
<dbReference type="PRINTS" id="PR02008">
    <property type="entry name" value="RCMTFAMILY"/>
</dbReference>
<evidence type="ECO:0000256" key="6">
    <source>
        <dbReference type="ARBA" id="ARBA00022691"/>
    </source>
</evidence>